<proteinExistence type="predicted"/>
<name>A0A7X0MTD5_9HYPH</name>
<dbReference type="AlphaFoldDB" id="A0A7X0MTD5"/>
<keyword evidence="2" id="KW-1185">Reference proteome</keyword>
<evidence type="ECO:0000313" key="1">
    <source>
        <dbReference type="EMBL" id="MBB6510619.1"/>
    </source>
</evidence>
<dbReference type="Pfam" id="PF06169">
    <property type="entry name" value="DUF982"/>
    <property type="match status" value="1"/>
</dbReference>
<dbReference type="EMBL" id="JACHBU010000009">
    <property type="protein sequence ID" value="MBB6510619.1"/>
    <property type="molecule type" value="Genomic_DNA"/>
</dbReference>
<organism evidence="1 2">
    <name type="scientific">Rhizobium soli</name>
    <dbReference type="NCBI Taxonomy" id="424798"/>
    <lineage>
        <taxon>Bacteria</taxon>
        <taxon>Pseudomonadati</taxon>
        <taxon>Pseudomonadota</taxon>
        <taxon>Alphaproteobacteria</taxon>
        <taxon>Hyphomicrobiales</taxon>
        <taxon>Rhizobiaceae</taxon>
        <taxon>Rhizobium/Agrobacterium group</taxon>
        <taxon>Rhizobium</taxon>
    </lineage>
</organism>
<accession>A0A7X0MTD5</accession>
<reference evidence="1 2" key="1">
    <citation type="submission" date="2020-08" db="EMBL/GenBank/DDBJ databases">
        <title>The Agave Microbiome: Exploring the role of microbial communities in plant adaptations to desert environments.</title>
        <authorList>
            <person name="Partida-Martinez L.P."/>
        </authorList>
    </citation>
    <scope>NUCLEOTIDE SEQUENCE [LARGE SCALE GENOMIC DNA]</scope>
    <source>
        <strain evidence="1 2">AS3.12</strain>
    </source>
</reference>
<evidence type="ECO:0000313" key="2">
    <source>
        <dbReference type="Proteomes" id="UP000585437"/>
    </source>
</evidence>
<dbReference type="Proteomes" id="UP000585437">
    <property type="component" value="Unassembled WGS sequence"/>
</dbReference>
<evidence type="ECO:0008006" key="3">
    <source>
        <dbReference type="Google" id="ProtNLM"/>
    </source>
</evidence>
<sequence length="125" mass="14277">MPLTTYSSAGLLGAGLPLTCRAKKEVPVLLALFDKPIYAQRRYFVQEITGLDDVFDFLEEWPQEKRNLAYETLVRYCREAANGRWPIDAVRENFRVFLKQNGKLAELEDVPAHLRRDGHAKLGGL</sequence>
<protein>
    <recommendedName>
        <fullName evidence="3">DUF982 domain-containing protein</fullName>
    </recommendedName>
</protein>
<gene>
    <name evidence="1" type="ORF">F4695_004010</name>
</gene>
<dbReference type="Gene3D" id="6.10.250.730">
    <property type="match status" value="1"/>
</dbReference>
<dbReference type="InterPro" id="IPR010385">
    <property type="entry name" value="DUF982"/>
</dbReference>
<dbReference type="RefSeq" id="WP_184655756.1">
    <property type="nucleotide sequence ID" value="NZ_JACHBU010000009.1"/>
</dbReference>
<comment type="caution">
    <text evidence="1">The sequence shown here is derived from an EMBL/GenBank/DDBJ whole genome shotgun (WGS) entry which is preliminary data.</text>
</comment>